<reference evidence="2" key="1">
    <citation type="journal article" date="2023" name="Mol. Phylogenet. Evol.">
        <title>Genome-scale phylogeny and comparative genomics of the fungal order Sordariales.</title>
        <authorList>
            <person name="Hensen N."/>
            <person name="Bonometti L."/>
            <person name="Westerberg I."/>
            <person name="Brannstrom I.O."/>
            <person name="Guillou S."/>
            <person name="Cros-Aarteil S."/>
            <person name="Calhoun S."/>
            <person name="Haridas S."/>
            <person name="Kuo A."/>
            <person name="Mondo S."/>
            <person name="Pangilinan J."/>
            <person name="Riley R."/>
            <person name="LaButti K."/>
            <person name="Andreopoulos B."/>
            <person name="Lipzen A."/>
            <person name="Chen C."/>
            <person name="Yan M."/>
            <person name="Daum C."/>
            <person name="Ng V."/>
            <person name="Clum A."/>
            <person name="Steindorff A."/>
            <person name="Ohm R.A."/>
            <person name="Martin F."/>
            <person name="Silar P."/>
            <person name="Natvig D.O."/>
            <person name="Lalanne C."/>
            <person name="Gautier V."/>
            <person name="Ament-Velasquez S.L."/>
            <person name="Kruys A."/>
            <person name="Hutchinson M.I."/>
            <person name="Powell A.J."/>
            <person name="Barry K."/>
            <person name="Miller A.N."/>
            <person name="Grigoriev I.V."/>
            <person name="Debuchy R."/>
            <person name="Gladieux P."/>
            <person name="Hiltunen Thoren M."/>
            <person name="Johannesson H."/>
        </authorList>
    </citation>
    <scope>NUCLEOTIDE SEQUENCE</scope>
    <source>
        <strain evidence="2">PSN324</strain>
    </source>
</reference>
<reference evidence="2" key="2">
    <citation type="submission" date="2023-06" db="EMBL/GenBank/DDBJ databases">
        <authorList>
            <consortium name="Lawrence Berkeley National Laboratory"/>
            <person name="Mondo S.J."/>
            <person name="Hensen N."/>
            <person name="Bonometti L."/>
            <person name="Westerberg I."/>
            <person name="Brannstrom I.O."/>
            <person name="Guillou S."/>
            <person name="Cros-Aarteil S."/>
            <person name="Calhoun S."/>
            <person name="Haridas S."/>
            <person name="Kuo A."/>
            <person name="Pangilinan J."/>
            <person name="Riley R."/>
            <person name="Labutti K."/>
            <person name="Andreopoulos B."/>
            <person name="Lipzen A."/>
            <person name="Chen C."/>
            <person name="Yanf M."/>
            <person name="Daum C."/>
            <person name="Ng V."/>
            <person name="Clum A."/>
            <person name="Steindorff A."/>
            <person name="Ohm R."/>
            <person name="Martin F."/>
            <person name="Silar P."/>
            <person name="Natvig D."/>
            <person name="Lalanne C."/>
            <person name="Gautier V."/>
            <person name="Ament-Velasquez S.L."/>
            <person name="Kruys A."/>
            <person name="Hutchinson M.I."/>
            <person name="Powell A.J."/>
            <person name="Barry K."/>
            <person name="Miller A.N."/>
            <person name="Grigoriev I.V."/>
            <person name="Debuchy R."/>
            <person name="Gladieux P."/>
            <person name="Thoren M.H."/>
            <person name="Johannesson H."/>
        </authorList>
    </citation>
    <scope>NUCLEOTIDE SEQUENCE</scope>
    <source>
        <strain evidence="2">PSN324</strain>
    </source>
</reference>
<dbReference type="Proteomes" id="UP001321749">
    <property type="component" value="Unassembled WGS sequence"/>
</dbReference>
<dbReference type="EMBL" id="MU865154">
    <property type="protein sequence ID" value="KAK4456901.1"/>
    <property type="molecule type" value="Genomic_DNA"/>
</dbReference>
<gene>
    <name evidence="2" type="ORF">QBC42DRAFT_292134</name>
</gene>
<feature type="coiled-coil region" evidence="1">
    <location>
        <begin position="60"/>
        <end position="104"/>
    </location>
</feature>
<evidence type="ECO:0000313" key="2">
    <source>
        <dbReference type="EMBL" id="KAK4456901.1"/>
    </source>
</evidence>
<evidence type="ECO:0000256" key="1">
    <source>
        <dbReference type="SAM" id="Coils"/>
    </source>
</evidence>
<comment type="caution">
    <text evidence="2">The sequence shown here is derived from an EMBL/GenBank/DDBJ whole genome shotgun (WGS) entry which is preliminary data.</text>
</comment>
<protein>
    <submittedName>
        <fullName evidence="2">Uncharacterized protein</fullName>
    </submittedName>
</protein>
<evidence type="ECO:0000313" key="3">
    <source>
        <dbReference type="Proteomes" id="UP001321749"/>
    </source>
</evidence>
<organism evidence="2 3">
    <name type="scientific">Cladorrhinum samala</name>
    <dbReference type="NCBI Taxonomy" id="585594"/>
    <lineage>
        <taxon>Eukaryota</taxon>
        <taxon>Fungi</taxon>
        <taxon>Dikarya</taxon>
        <taxon>Ascomycota</taxon>
        <taxon>Pezizomycotina</taxon>
        <taxon>Sordariomycetes</taxon>
        <taxon>Sordariomycetidae</taxon>
        <taxon>Sordariales</taxon>
        <taxon>Podosporaceae</taxon>
        <taxon>Cladorrhinum</taxon>
    </lineage>
</organism>
<accession>A0AAV9HAH2</accession>
<proteinExistence type="predicted"/>
<dbReference type="AlphaFoldDB" id="A0AAV9HAH2"/>
<feature type="coiled-coil region" evidence="1">
    <location>
        <begin position="164"/>
        <end position="205"/>
    </location>
</feature>
<name>A0AAV9HAH2_9PEZI</name>
<sequence length="559" mass="63366">MSTSHHPQQAAAAPRKRTRATIQSLVQSTEQSVKQLRHDMKALGKGLTNESYQGLSDQNLTSVKQNVQELARLREEIKAKAESNARLNLELQQTSRSIETLLDAGPEKAINVENLPPDVGATLVRLCSGYLGTEAYLRMAGCQPTGAAEDAISTPAVHILSRQLREREKELGQCKKDLREALDKVEELTAQVKQEQKTASERTAELEKANHDDILHRRQSIIRIDKLWNENIMTKWKLGVSEETVKKQKEEIASNRKALEMAQRIIAQHSNAAQGFRDYYRNRRTQKLHMLAEFFSSTSAHGVSSASWLDFAAAITDIQKLLPSQDLPCRPWMLRQPWEKNGTNFDRHIDGITMTQVIVEIYATFLAAKWDKKLLHYLSVLCQRLWKAPLIYPSVIVLLISEARDSVLSLEADTLNATTYTCGLAICQMMSILRQRWPDVIKTAEIDETANHLRSLCLPLAIDFVQGNINQGHLIGLSVETNHYFIHLHTEPGCPLALVVELERSALFLVHKDICEFRPEFQRFELKAPKPEDSLTIPVGSGEDFDWWLDHMLIDKSED</sequence>
<keyword evidence="1" id="KW-0175">Coiled coil</keyword>
<keyword evidence="3" id="KW-1185">Reference proteome</keyword>